<dbReference type="PANTHER" id="PTHR45581">
    <property type="entry name" value="PROTEIN CBG10435"/>
    <property type="match status" value="1"/>
</dbReference>
<evidence type="ECO:0000259" key="2">
    <source>
        <dbReference type="Pfam" id="PF21320"/>
    </source>
</evidence>
<dbReference type="InterPro" id="IPR029063">
    <property type="entry name" value="SAM-dependent_MTases_sf"/>
</dbReference>
<dbReference type="Pfam" id="PF13847">
    <property type="entry name" value="Methyltransf_31"/>
    <property type="match status" value="1"/>
</dbReference>
<dbReference type="AlphaFoldDB" id="A9VAX4"/>
<dbReference type="InterPro" id="IPR048711">
    <property type="entry name" value="WHD_Rv2258c"/>
</dbReference>
<dbReference type="PANTHER" id="PTHR45581:SF3">
    <property type="entry name" value="METHYLTRANSFERASE DOMAIN-CONTAINING PROTEIN"/>
    <property type="match status" value="1"/>
</dbReference>
<gene>
    <name evidence="3" type="ORF">MONBRDRAFT_34319</name>
</gene>
<dbReference type="Proteomes" id="UP000001357">
    <property type="component" value="Unassembled WGS sequence"/>
</dbReference>
<protein>
    <recommendedName>
        <fullName evidence="5">Methyltransferase domain-containing protein</fullName>
    </recommendedName>
</protein>
<keyword evidence="4" id="KW-1185">Reference proteome</keyword>
<dbReference type="Gene3D" id="3.40.50.150">
    <property type="entry name" value="Vaccinia Virus protein VP39"/>
    <property type="match status" value="1"/>
</dbReference>
<dbReference type="STRING" id="81824.A9VAX4"/>
<organism evidence="3 4">
    <name type="scientific">Monosiga brevicollis</name>
    <name type="common">Choanoflagellate</name>
    <dbReference type="NCBI Taxonomy" id="81824"/>
    <lineage>
        <taxon>Eukaryota</taxon>
        <taxon>Choanoflagellata</taxon>
        <taxon>Craspedida</taxon>
        <taxon>Salpingoecidae</taxon>
        <taxon>Monosiga</taxon>
    </lineage>
</organism>
<dbReference type="InterPro" id="IPR025714">
    <property type="entry name" value="Methyltranfer_dom"/>
</dbReference>
<feature type="domain" description="S-adenosylmethionine-dependent methyltransferase Rv2258c-like winged HTH" evidence="2">
    <location>
        <begin position="2"/>
        <end position="67"/>
    </location>
</feature>
<dbReference type="SUPFAM" id="SSF53335">
    <property type="entry name" value="S-adenosyl-L-methionine-dependent methyltransferases"/>
    <property type="match status" value="1"/>
</dbReference>
<name>A9VAX4_MONBE</name>
<feature type="domain" description="Methyltransferase" evidence="1">
    <location>
        <begin position="165"/>
        <end position="267"/>
    </location>
</feature>
<dbReference type="CDD" id="cd02440">
    <property type="entry name" value="AdoMet_MTases"/>
    <property type="match status" value="1"/>
</dbReference>
<dbReference type="GeneID" id="5895147"/>
<evidence type="ECO:0000313" key="4">
    <source>
        <dbReference type="Proteomes" id="UP000001357"/>
    </source>
</evidence>
<dbReference type="EMBL" id="CH991575">
    <property type="protein sequence ID" value="EDQ85291.1"/>
    <property type="molecule type" value="Genomic_DNA"/>
</dbReference>
<accession>A9VAX4</accession>
<evidence type="ECO:0000313" key="3">
    <source>
        <dbReference type="EMBL" id="EDQ85291.1"/>
    </source>
</evidence>
<evidence type="ECO:0000259" key="1">
    <source>
        <dbReference type="Pfam" id="PF13847"/>
    </source>
</evidence>
<dbReference type="RefSeq" id="XP_001749912.1">
    <property type="nucleotide sequence ID" value="XM_001749860.1"/>
</dbReference>
<dbReference type="InParanoid" id="A9VAX4"/>
<sequence length="578" mass="63626">MAYMGDQLGLFRAVAELGPCTPPQVADHCQLAERYVREWLKAATAASYIEYDAAGDRYFMSEAQCEVFAHEDGPHNLAGYFGFTMGNLMVTDDIMAEGFRKGKGLPYGAYGEVVSASLGRMHKPAFRYQLANVSESKLLLGLTVALDDKKHWFAAVPELDACLQKPGCRVLDVGCGTGESTRAIALAYPNAKCTGVDPDTASIERARAAATNMGTKGNQMSFFDQTIEAFADEAEGHGKFNVILCYDCIHDMKDPLLAMVQIRSLLPHDEPGYVLWSEPAGSTNPLENRNPKGRMRACISPMHCLSVSLAQDGAGLGTIIGEEGAQALAAEAKFSTCERRDDVMAMAHHTKTYREIERQLEAFSFLPLNLFRQIQQILDDYIEENCQLLRQECTRRNYDASICSDMIELAASFLAYDGLIRPLEQFQEACLSQPECFQLSANVTQEWLDTPKTQVTEDDVRAVELEVQLIQGELSQALAYQSELKRLQAGIKTDTTTADQQSFNERLHALAKECGVEDVDGIIKIVAEKTDKLLGKHDSLLAVYKQILLEGEPSPKRAKTTRSAVSTKAAQALAASLK</sequence>
<dbReference type="eggNOG" id="KOG1269">
    <property type="taxonomic scope" value="Eukaryota"/>
</dbReference>
<dbReference type="KEGG" id="mbr:MONBRDRAFT_34319"/>
<reference evidence="3 4" key="1">
    <citation type="journal article" date="2008" name="Nature">
        <title>The genome of the choanoflagellate Monosiga brevicollis and the origin of metazoans.</title>
        <authorList>
            <consortium name="JGI Sequencing"/>
            <person name="King N."/>
            <person name="Westbrook M.J."/>
            <person name="Young S.L."/>
            <person name="Kuo A."/>
            <person name="Abedin M."/>
            <person name="Chapman J."/>
            <person name="Fairclough S."/>
            <person name="Hellsten U."/>
            <person name="Isogai Y."/>
            <person name="Letunic I."/>
            <person name="Marr M."/>
            <person name="Pincus D."/>
            <person name="Putnam N."/>
            <person name="Rokas A."/>
            <person name="Wright K.J."/>
            <person name="Zuzow R."/>
            <person name="Dirks W."/>
            <person name="Good M."/>
            <person name="Goodstein D."/>
            <person name="Lemons D."/>
            <person name="Li W."/>
            <person name="Lyons J.B."/>
            <person name="Morris A."/>
            <person name="Nichols S."/>
            <person name="Richter D.J."/>
            <person name="Salamov A."/>
            <person name="Bork P."/>
            <person name="Lim W.A."/>
            <person name="Manning G."/>
            <person name="Miller W.T."/>
            <person name="McGinnis W."/>
            <person name="Shapiro H."/>
            <person name="Tjian R."/>
            <person name="Grigoriev I.V."/>
            <person name="Rokhsar D."/>
        </authorList>
    </citation>
    <scope>NUCLEOTIDE SEQUENCE [LARGE SCALE GENOMIC DNA]</scope>
    <source>
        <strain evidence="4">MX1 / ATCC 50154</strain>
    </source>
</reference>
<evidence type="ECO:0008006" key="5">
    <source>
        <dbReference type="Google" id="ProtNLM"/>
    </source>
</evidence>
<dbReference type="Pfam" id="PF21320">
    <property type="entry name" value="WHD_Rv2258c"/>
    <property type="match status" value="1"/>
</dbReference>
<proteinExistence type="predicted"/>